<proteinExistence type="predicted"/>
<protein>
    <recommendedName>
        <fullName evidence="4">Peptidase metallopeptidase domain-containing protein</fullName>
    </recommendedName>
</protein>
<accession>A0A1V8TAD1</accession>
<dbReference type="SUPFAM" id="SSF55486">
    <property type="entry name" value="Metalloproteases ('zincins'), catalytic domain"/>
    <property type="match status" value="2"/>
</dbReference>
<evidence type="ECO:0000313" key="2">
    <source>
        <dbReference type="EMBL" id="OQO08188.1"/>
    </source>
</evidence>
<dbReference type="InParanoid" id="A0A1V8TAD1"/>
<dbReference type="Gene3D" id="3.40.390.10">
    <property type="entry name" value="Collagenase (Catalytic Domain)"/>
    <property type="match status" value="2"/>
</dbReference>
<evidence type="ECO:0000313" key="3">
    <source>
        <dbReference type="Proteomes" id="UP000192596"/>
    </source>
</evidence>
<dbReference type="GO" id="GO:0008237">
    <property type="term" value="F:metallopeptidase activity"/>
    <property type="evidence" value="ECO:0007669"/>
    <property type="project" value="InterPro"/>
</dbReference>
<organism evidence="2 3">
    <name type="scientific">Cryoendolithus antarcticus</name>
    <dbReference type="NCBI Taxonomy" id="1507870"/>
    <lineage>
        <taxon>Eukaryota</taxon>
        <taxon>Fungi</taxon>
        <taxon>Dikarya</taxon>
        <taxon>Ascomycota</taxon>
        <taxon>Pezizomycotina</taxon>
        <taxon>Dothideomycetes</taxon>
        <taxon>Dothideomycetidae</taxon>
        <taxon>Cladosporiales</taxon>
        <taxon>Cladosporiaceae</taxon>
        <taxon>Cryoendolithus</taxon>
    </lineage>
</organism>
<feature type="chain" id="PRO_5012008917" description="Peptidase metallopeptidase domain-containing protein" evidence="1">
    <location>
        <begin position="19"/>
        <end position="472"/>
    </location>
</feature>
<dbReference type="OrthoDB" id="291007at2759"/>
<evidence type="ECO:0000256" key="1">
    <source>
        <dbReference type="SAM" id="SignalP"/>
    </source>
</evidence>
<dbReference type="AlphaFoldDB" id="A0A1V8TAD1"/>
<keyword evidence="1" id="KW-0732">Signal</keyword>
<dbReference type="Proteomes" id="UP000192596">
    <property type="component" value="Unassembled WGS sequence"/>
</dbReference>
<comment type="caution">
    <text evidence="2">The sequence shown here is derived from an EMBL/GenBank/DDBJ whole genome shotgun (WGS) entry which is preliminary data.</text>
</comment>
<name>A0A1V8TAD1_9PEZI</name>
<feature type="signal peptide" evidence="1">
    <location>
        <begin position="1"/>
        <end position="18"/>
    </location>
</feature>
<keyword evidence="3" id="KW-1185">Reference proteome</keyword>
<evidence type="ECO:0008006" key="4">
    <source>
        <dbReference type="Google" id="ProtNLM"/>
    </source>
</evidence>
<dbReference type="InterPro" id="IPR024079">
    <property type="entry name" value="MetalloPept_cat_dom_sf"/>
</dbReference>
<sequence>MRLLTILRLAVLVLTTLSTYHRYSRNDFVTRLRQVTRPIVASAAYLDEKFLKRYISVMTDDEYTAAIRLKGERVRKEQPWPECAPHSGKRTLRYCFEDEYTMSQMRVEFIGAWAFSLSDNNTALFFVRRFLKQLAEPIETDDDQDFHDWFAADNNLTVAHELGHCFGLLHEHQRPGVYDAWGASDPSIIFRPQYIRGYNVTFKKIRNMTNEPAFDGLDGPARIWALLRNLSLVDKHWPEAGAWAPIDNGGMEHMFYASGGPVDLKSVMIYSSTTGVSVDGKGEARGSIIRDLKTWEDDLDWPQGRRYNQIHPCGTPDPRKWLLELKRFFGIVTGAGYDARKQGNPIVEVYKLFGAMPGIPHTLLELDWDEYFTRLAVINMAHELGHAIGLLHEHQRPGMYDNFNYKDPTIMLRPQDIEGYTAAFENVSKTSEQAEPTFKDLNNPARINILYAQRHRSLRETLAKYKREIRLA</sequence>
<dbReference type="EMBL" id="NAJO01000013">
    <property type="protein sequence ID" value="OQO08188.1"/>
    <property type="molecule type" value="Genomic_DNA"/>
</dbReference>
<reference evidence="3" key="1">
    <citation type="submission" date="2017-03" db="EMBL/GenBank/DDBJ databases">
        <title>Genomes of endolithic fungi from Antarctica.</title>
        <authorList>
            <person name="Coleine C."/>
            <person name="Masonjones S."/>
            <person name="Stajich J.E."/>
        </authorList>
    </citation>
    <scope>NUCLEOTIDE SEQUENCE [LARGE SCALE GENOMIC DNA]</scope>
    <source>
        <strain evidence="3">CCFEE 5527</strain>
    </source>
</reference>
<gene>
    <name evidence="2" type="ORF">B0A48_06982</name>
</gene>